<dbReference type="STRING" id="1631356.VV01_14990"/>
<dbReference type="Proteomes" id="UP000037397">
    <property type="component" value="Unassembled WGS sequence"/>
</dbReference>
<sequence length="233" mass="25579">MVVVMAKTQRYLITVRGREHVLSRTEKGFQQILVHTVDGAEVARRTTSDQRVTLKPSDPAEGVLKVRLTVLGAVRRATLVLDDLEVDLDPEPGSRAALLEARARERPRLYAARHVVGAAAGVLLPLLGIGLLINVVLRWLGGLLPDVDGPDLPSVPTPDLPDIPWPDWELPDWQLPGWVQALAAAAKFVVPILIALGVAAHEVRRRRQQDELKQQLHDGTVESKSGDRRTDSS</sequence>
<keyword evidence="2" id="KW-1133">Transmembrane helix</keyword>
<dbReference type="EMBL" id="LAIR01000002">
    <property type="protein sequence ID" value="KNX38156.1"/>
    <property type="molecule type" value="Genomic_DNA"/>
</dbReference>
<accession>A0A0L6CK18</accession>
<feature type="region of interest" description="Disordered" evidence="1">
    <location>
        <begin position="209"/>
        <end position="233"/>
    </location>
</feature>
<protein>
    <submittedName>
        <fullName evidence="3">Uncharacterized protein</fullName>
    </submittedName>
</protein>
<feature type="transmembrane region" description="Helical" evidence="2">
    <location>
        <begin position="115"/>
        <end position="137"/>
    </location>
</feature>
<gene>
    <name evidence="3" type="ORF">VV01_14990</name>
</gene>
<feature type="transmembrane region" description="Helical" evidence="2">
    <location>
        <begin position="178"/>
        <end position="199"/>
    </location>
</feature>
<keyword evidence="4" id="KW-1185">Reference proteome</keyword>
<proteinExistence type="predicted"/>
<evidence type="ECO:0000256" key="1">
    <source>
        <dbReference type="SAM" id="MobiDB-lite"/>
    </source>
</evidence>
<dbReference type="AlphaFoldDB" id="A0A0L6CK18"/>
<keyword evidence="2" id="KW-0812">Transmembrane</keyword>
<organism evidence="3 4">
    <name type="scientific">Luteipulveratus halotolerans</name>
    <dbReference type="NCBI Taxonomy" id="1631356"/>
    <lineage>
        <taxon>Bacteria</taxon>
        <taxon>Bacillati</taxon>
        <taxon>Actinomycetota</taxon>
        <taxon>Actinomycetes</taxon>
        <taxon>Micrococcales</taxon>
        <taxon>Dermacoccaceae</taxon>
        <taxon>Luteipulveratus</taxon>
    </lineage>
</organism>
<comment type="caution">
    <text evidence="3">The sequence shown here is derived from an EMBL/GenBank/DDBJ whole genome shotgun (WGS) entry which is preliminary data.</text>
</comment>
<evidence type="ECO:0000313" key="4">
    <source>
        <dbReference type="Proteomes" id="UP000037397"/>
    </source>
</evidence>
<evidence type="ECO:0000256" key="2">
    <source>
        <dbReference type="SAM" id="Phobius"/>
    </source>
</evidence>
<name>A0A0L6CK18_9MICO</name>
<evidence type="ECO:0000313" key="3">
    <source>
        <dbReference type="EMBL" id="KNX38156.1"/>
    </source>
</evidence>
<reference evidence="4" key="1">
    <citation type="submission" date="2015-03" db="EMBL/GenBank/DDBJ databases">
        <title>Luteipulveratus halotolerans sp. nov., a novel actinobacterium (Dermacoccaceae) from Sarawak, Malaysia.</title>
        <authorList>
            <person name="Juboi H."/>
            <person name="Basik A."/>
            <person name="Shamsul S.S."/>
            <person name="Arnold P."/>
            <person name="Schmitt E.K."/>
            <person name="Sanglier J.-J."/>
            <person name="Yeo T."/>
        </authorList>
    </citation>
    <scope>NUCLEOTIDE SEQUENCE [LARGE SCALE GENOMIC DNA]</scope>
    <source>
        <strain evidence="4">C296001</strain>
    </source>
</reference>
<keyword evidence="2" id="KW-0472">Membrane</keyword>